<name>A0A0C9ZSM9_9AGAM</name>
<feature type="non-terminal residue" evidence="1">
    <location>
        <position position="80"/>
    </location>
</feature>
<dbReference type="HOGENOM" id="CLU_001305_4_4_1"/>
<dbReference type="EMBL" id="KN833736">
    <property type="protein sequence ID" value="KIK22758.1"/>
    <property type="molecule type" value="Genomic_DNA"/>
</dbReference>
<keyword evidence="2" id="KW-1185">Reference proteome</keyword>
<dbReference type="AlphaFoldDB" id="A0A0C9ZSM9"/>
<organism evidence="1 2">
    <name type="scientific">Pisolithus microcarpus 441</name>
    <dbReference type="NCBI Taxonomy" id="765257"/>
    <lineage>
        <taxon>Eukaryota</taxon>
        <taxon>Fungi</taxon>
        <taxon>Dikarya</taxon>
        <taxon>Basidiomycota</taxon>
        <taxon>Agaricomycotina</taxon>
        <taxon>Agaricomycetes</taxon>
        <taxon>Agaricomycetidae</taxon>
        <taxon>Boletales</taxon>
        <taxon>Sclerodermatineae</taxon>
        <taxon>Pisolithaceae</taxon>
        <taxon>Pisolithus</taxon>
    </lineage>
</organism>
<sequence length="80" mass="9311">MLCRCVLQFRPISHPSRASSLHDLAQCLADQFRQRRTKADLNEAISLEQEALLLRISGDPDYDISRQSLMDYRKMMINTK</sequence>
<gene>
    <name evidence="1" type="ORF">PISMIDRAFT_679998</name>
</gene>
<dbReference type="OrthoDB" id="3217196at2759"/>
<reference evidence="1 2" key="1">
    <citation type="submission" date="2014-04" db="EMBL/GenBank/DDBJ databases">
        <authorList>
            <consortium name="DOE Joint Genome Institute"/>
            <person name="Kuo A."/>
            <person name="Kohler A."/>
            <person name="Costa M.D."/>
            <person name="Nagy L.G."/>
            <person name="Floudas D."/>
            <person name="Copeland A."/>
            <person name="Barry K.W."/>
            <person name="Cichocki N."/>
            <person name="Veneault-Fourrey C."/>
            <person name="LaButti K."/>
            <person name="Lindquist E.A."/>
            <person name="Lipzen A."/>
            <person name="Lundell T."/>
            <person name="Morin E."/>
            <person name="Murat C."/>
            <person name="Sun H."/>
            <person name="Tunlid A."/>
            <person name="Henrissat B."/>
            <person name="Grigoriev I.V."/>
            <person name="Hibbett D.S."/>
            <person name="Martin F."/>
            <person name="Nordberg H.P."/>
            <person name="Cantor M.N."/>
            <person name="Hua S.X."/>
        </authorList>
    </citation>
    <scope>NUCLEOTIDE SEQUENCE [LARGE SCALE GENOMIC DNA]</scope>
    <source>
        <strain evidence="1 2">441</strain>
    </source>
</reference>
<dbReference type="Proteomes" id="UP000054018">
    <property type="component" value="Unassembled WGS sequence"/>
</dbReference>
<reference evidence="2" key="2">
    <citation type="submission" date="2015-01" db="EMBL/GenBank/DDBJ databases">
        <title>Evolutionary Origins and Diversification of the Mycorrhizal Mutualists.</title>
        <authorList>
            <consortium name="DOE Joint Genome Institute"/>
            <consortium name="Mycorrhizal Genomics Consortium"/>
            <person name="Kohler A."/>
            <person name="Kuo A."/>
            <person name="Nagy L.G."/>
            <person name="Floudas D."/>
            <person name="Copeland A."/>
            <person name="Barry K.W."/>
            <person name="Cichocki N."/>
            <person name="Veneault-Fourrey C."/>
            <person name="LaButti K."/>
            <person name="Lindquist E.A."/>
            <person name="Lipzen A."/>
            <person name="Lundell T."/>
            <person name="Morin E."/>
            <person name="Murat C."/>
            <person name="Riley R."/>
            <person name="Ohm R."/>
            <person name="Sun H."/>
            <person name="Tunlid A."/>
            <person name="Henrissat B."/>
            <person name="Grigoriev I.V."/>
            <person name="Hibbett D.S."/>
            <person name="Martin F."/>
        </authorList>
    </citation>
    <scope>NUCLEOTIDE SEQUENCE [LARGE SCALE GENOMIC DNA]</scope>
    <source>
        <strain evidence="2">441</strain>
    </source>
</reference>
<evidence type="ECO:0000313" key="1">
    <source>
        <dbReference type="EMBL" id="KIK22758.1"/>
    </source>
</evidence>
<accession>A0A0C9ZSM9</accession>
<evidence type="ECO:0000313" key="2">
    <source>
        <dbReference type="Proteomes" id="UP000054018"/>
    </source>
</evidence>
<proteinExistence type="predicted"/>
<protein>
    <submittedName>
        <fullName evidence="1">Uncharacterized protein</fullName>
    </submittedName>
</protein>